<keyword evidence="1" id="KW-0175">Coiled coil</keyword>
<evidence type="ECO:0000313" key="3">
    <source>
        <dbReference type="Proteomes" id="UP000030690"/>
    </source>
</evidence>
<dbReference type="PANTHER" id="PTHR14145">
    <property type="entry name" value="26S PROTESOME SUBUNIT 6"/>
    <property type="match status" value="1"/>
</dbReference>
<reference evidence="2 3" key="2">
    <citation type="submission" date="2013-02" db="EMBL/GenBank/DDBJ databases">
        <title>The Genome Sequence of Plasmodium falciparum Vietnam Oak-Knoll (FVO).</title>
        <authorList>
            <consortium name="The Broad Institute Genome Sequencing Platform"/>
            <consortium name="The Broad Institute Genome Sequencing Center for Infectious Disease"/>
            <person name="Neafsey D."/>
            <person name="Cheeseman I."/>
            <person name="Volkman S."/>
            <person name="Adams J."/>
            <person name="Walker B."/>
            <person name="Young S.K."/>
            <person name="Zeng Q."/>
            <person name="Gargeya S."/>
            <person name="Fitzgerald M."/>
            <person name="Haas B."/>
            <person name="Abouelleil A."/>
            <person name="Alvarado L."/>
            <person name="Arachchi H.M."/>
            <person name="Berlin A.M."/>
            <person name="Chapman S.B."/>
            <person name="Dewar J."/>
            <person name="Goldberg J."/>
            <person name="Griggs A."/>
            <person name="Gujja S."/>
            <person name="Hansen M."/>
            <person name="Howarth C."/>
            <person name="Imamovic A."/>
            <person name="Larimer J."/>
            <person name="McCowan C."/>
            <person name="Murphy C."/>
            <person name="Neiman D."/>
            <person name="Pearson M."/>
            <person name="Priest M."/>
            <person name="Roberts A."/>
            <person name="Saif S."/>
            <person name="Shea T."/>
            <person name="Sisk P."/>
            <person name="Sykes S."/>
            <person name="Wortman J."/>
            <person name="Nusbaum C."/>
            <person name="Birren B."/>
        </authorList>
    </citation>
    <scope>NUCLEOTIDE SEQUENCE [LARGE SCALE GENOMIC DNA]</scope>
    <source>
        <strain evidence="3">Vietnam Oak-Knoll (FVO)</strain>
    </source>
</reference>
<reference evidence="2 3" key="1">
    <citation type="submission" date="2013-02" db="EMBL/GenBank/DDBJ databases">
        <title>The Genome Annotation of Plasmodium falciparum Vietnam Oak-Knoll (FVO).</title>
        <authorList>
            <consortium name="The Broad Institute Genome Sequencing Platform"/>
            <consortium name="The Broad Institute Genome Sequencing Center for Infectious Disease"/>
            <person name="Neafsey D."/>
            <person name="Hoffman S."/>
            <person name="Volkman S."/>
            <person name="Rosenthal P."/>
            <person name="Walker B."/>
            <person name="Young S.K."/>
            <person name="Zeng Q."/>
            <person name="Gargeya S."/>
            <person name="Fitzgerald M."/>
            <person name="Haas B."/>
            <person name="Abouelleil A."/>
            <person name="Allen A.W."/>
            <person name="Alvarado L."/>
            <person name="Arachchi H.M."/>
            <person name="Berlin A.M."/>
            <person name="Chapman S.B."/>
            <person name="Gainer-Dewar J."/>
            <person name="Goldberg J."/>
            <person name="Griggs A."/>
            <person name="Gujja S."/>
            <person name="Hansen M."/>
            <person name="Howarth C."/>
            <person name="Imamovic A."/>
            <person name="Ireland A."/>
            <person name="Larimer J."/>
            <person name="McCowan C."/>
            <person name="Murphy C."/>
            <person name="Pearson M."/>
            <person name="Poon T.W."/>
            <person name="Priest M."/>
            <person name="Roberts A."/>
            <person name="Saif S."/>
            <person name="Shea T."/>
            <person name="Sisk P."/>
            <person name="Sykes S."/>
            <person name="Wortman J."/>
            <person name="Nusbaum C."/>
            <person name="Birren B."/>
        </authorList>
    </citation>
    <scope>NUCLEOTIDE SEQUENCE [LARGE SCALE GENOMIC DNA]</scope>
    <source>
        <strain evidence="3">Vietnam Oak-Knoll (FVO)</strain>
    </source>
</reference>
<evidence type="ECO:0000256" key="1">
    <source>
        <dbReference type="SAM" id="Coils"/>
    </source>
</evidence>
<dbReference type="EMBL" id="KI925184">
    <property type="protein sequence ID" value="ETW15399.1"/>
    <property type="molecule type" value="Genomic_DNA"/>
</dbReference>
<evidence type="ECO:0000313" key="2">
    <source>
        <dbReference type="EMBL" id="ETW15399.1"/>
    </source>
</evidence>
<dbReference type="Proteomes" id="UP000030690">
    <property type="component" value="Unassembled WGS sequence"/>
</dbReference>
<feature type="coiled-coil region" evidence="1">
    <location>
        <begin position="71"/>
        <end position="105"/>
    </location>
</feature>
<name>A0A024UYS9_PLAFA</name>
<protein>
    <submittedName>
        <fullName evidence="2">Uncharacterized protein</fullName>
    </submittedName>
</protein>
<accession>A0A024UYS9</accession>
<gene>
    <name evidence="2" type="ORF">PFFVO_05693</name>
</gene>
<sequence>MEDNKEENCELNKNSYPNFHLADLFYLLQLPNISINERNDLLQSLFDEIKKNHMYPYYNYICQELNLNFDEEFFKSLKEKADEELNQIENKLSESAENFDSLDNKNDVLLKANFFCKISDKEKKKK</sequence>
<dbReference type="AlphaFoldDB" id="A0A024UYS9"/>
<dbReference type="PANTHER" id="PTHR14145:SF1">
    <property type="entry name" value="26S PROTEASOME NON-ATPASE REGULATORY SUBUNIT 6"/>
    <property type="match status" value="1"/>
</dbReference>
<organism evidence="2 3">
    <name type="scientific">Plasmodium falciparum Vietnam Oak-Knoll</name>
    <name type="common">FVO</name>
    <dbReference type="NCBI Taxonomy" id="1036723"/>
    <lineage>
        <taxon>Eukaryota</taxon>
        <taxon>Sar</taxon>
        <taxon>Alveolata</taxon>
        <taxon>Apicomplexa</taxon>
        <taxon>Aconoidasida</taxon>
        <taxon>Haemosporida</taxon>
        <taxon>Plasmodiidae</taxon>
        <taxon>Plasmodium</taxon>
        <taxon>Plasmodium (Laverania)</taxon>
    </lineage>
</organism>
<dbReference type="GO" id="GO:0043161">
    <property type="term" value="P:proteasome-mediated ubiquitin-dependent protein catabolic process"/>
    <property type="evidence" value="ECO:0007669"/>
    <property type="project" value="TreeGrafter"/>
</dbReference>
<proteinExistence type="predicted"/>
<dbReference type="InterPro" id="IPR019585">
    <property type="entry name" value="Rpn7/CSN1"/>
</dbReference>